<dbReference type="AlphaFoldDB" id="A0A5S6QEM0"/>
<name>A0A5S6QEM0_TRIMR</name>
<keyword evidence="2" id="KW-1185">Reference proteome</keyword>
<keyword evidence="1" id="KW-0812">Transmembrane</keyword>
<feature type="transmembrane region" description="Helical" evidence="1">
    <location>
        <begin position="115"/>
        <end position="133"/>
    </location>
</feature>
<evidence type="ECO:0000313" key="2">
    <source>
        <dbReference type="Proteomes" id="UP000046395"/>
    </source>
</evidence>
<feature type="transmembrane region" description="Helical" evidence="1">
    <location>
        <begin position="30"/>
        <end position="54"/>
    </location>
</feature>
<accession>A0A5S6QEM0</accession>
<proteinExistence type="predicted"/>
<dbReference type="WBParaSite" id="TMUE_1000005624.1">
    <property type="protein sequence ID" value="TMUE_1000005624.1"/>
    <property type="gene ID" value="WBGene00290087"/>
</dbReference>
<feature type="transmembrane region" description="Helical" evidence="1">
    <location>
        <begin position="75"/>
        <end position="95"/>
    </location>
</feature>
<organism evidence="2 3">
    <name type="scientific">Trichuris muris</name>
    <name type="common">Mouse whipworm</name>
    <dbReference type="NCBI Taxonomy" id="70415"/>
    <lineage>
        <taxon>Eukaryota</taxon>
        <taxon>Metazoa</taxon>
        <taxon>Ecdysozoa</taxon>
        <taxon>Nematoda</taxon>
        <taxon>Enoplea</taxon>
        <taxon>Dorylaimia</taxon>
        <taxon>Trichinellida</taxon>
        <taxon>Trichuridae</taxon>
        <taxon>Trichuris</taxon>
    </lineage>
</organism>
<keyword evidence="1" id="KW-0472">Membrane</keyword>
<evidence type="ECO:0000313" key="3">
    <source>
        <dbReference type="WBParaSite" id="TMUE_1000005624.1"/>
    </source>
</evidence>
<sequence length="184" mass="20818">MTEVCLPYAEDLVTGKLQNLVDNVLLCRTIVMVINSGTYFASLIGLIMTSKFLEGDVHSFMVQIIESNKAARQEFNLLSFWSTFVLVLVVGTLIYQIGNLFSLYNRNYKMIHHSLRLGVLLTVCYFINASILLKSCTFTPLWEKCTMIFWITCNGHFPAADSGEQMITTEWQIVPELVGVGRCL</sequence>
<reference evidence="3" key="1">
    <citation type="submission" date="2019-12" db="UniProtKB">
        <authorList>
            <consortium name="WormBaseParasite"/>
        </authorList>
    </citation>
    <scope>IDENTIFICATION</scope>
</reference>
<protein>
    <submittedName>
        <fullName evidence="3">Uncharacterized protein</fullName>
    </submittedName>
</protein>
<dbReference type="Proteomes" id="UP000046395">
    <property type="component" value="Unassembled WGS sequence"/>
</dbReference>
<evidence type="ECO:0000256" key="1">
    <source>
        <dbReference type="SAM" id="Phobius"/>
    </source>
</evidence>
<keyword evidence="1" id="KW-1133">Transmembrane helix</keyword>